<feature type="compositionally biased region" description="Low complexity" evidence="1">
    <location>
        <begin position="42"/>
        <end position="58"/>
    </location>
</feature>
<reference evidence="4" key="1">
    <citation type="submission" date="2022-06" db="EMBL/GenBank/DDBJ databases">
        <title>Complete genome sequences of two strains of the flax pathogen Septoria linicola.</title>
        <authorList>
            <person name="Lapalu N."/>
            <person name="Simon A."/>
            <person name="Demenou B."/>
            <person name="Paumier D."/>
            <person name="Guillot M.-P."/>
            <person name="Gout L."/>
            <person name="Valade R."/>
        </authorList>
    </citation>
    <scope>NUCLEOTIDE SEQUENCE</scope>
    <source>
        <strain evidence="4">SE15195</strain>
    </source>
</reference>
<keyword evidence="2" id="KW-1133">Transmembrane helix</keyword>
<dbReference type="Proteomes" id="UP001056384">
    <property type="component" value="Chromosome 5"/>
</dbReference>
<organism evidence="4 5">
    <name type="scientific">Septoria linicola</name>
    <dbReference type="NCBI Taxonomy" id="215465"/>
    <lineage>
        <taxon>Eukaryota</taxon>
        <taxon>Fungi</taxon>
        <taxon>Dikarya</taxon>
        <taxon>Ascomycota</taxon>
        <taxon>Pezizomycotina</taxon>
        <taxon>Dothideomycetes</taxon>
        <taxon>Dothideomycetidae</taxon>
        <taxon>Mycosphaerellales</taxon>
        <taxon>Mycosphaerellaceae</taxon>
        <taxon>Septoria</taxon>
    </lineage>
</organism>
<evidence type="ECO:0000256" key="3">
    <source>
        <dbReference type="SAM" id="SignalP"/>
    </source>
</evidence>
<sequence>MEIFTRNRLVAGILLPLTVVYAQNNDGADIASSIYPDSSTSSTATSFSSSTPSNTNDNSTDDRNSDTGGLVHYYFVFLALIVILAFLGSYLIYRRKRKAASTAIIYHHGQHGALQQDVGVWDPSRARRRYWQGRWRSTEETHRDEGLNENGEAPPPYMPKGQQPGDVEAGNGVAGGAPAVPLQTLSRDQAGLKPPGYDVAVSGHYGRSGGDGDTDARPGSSVGGGLQQPAGAAPQYR</sequence>
<feature type="signal peptide" evidence="3">
    <location>
        <begin position="1"/>
        <end position="22"/>
    </location>
</feature>
<evidence type="ECO:0000313" key="5">
    <source>
        <dbReference type="Proteomes" id="UP001056384"/>
    </source>
</evidence>
<name>A0A9Q9AQ27_9PEZI</name>
<keyword evidence="2" id="KW-0472">Membrane</keyword>
<dbReference type="EMBL" id="CP099422">
    <property type="protein sequence ID" value="USW53632.1"/>
    <property type="molecule type" value="Genomic_DNA"/>
</dbReference>
<proteinExistence type="predicted"/>
<evidence type="ECO:0000313" key="4">
    <source>
        <dbReference type="EMBL" id="USW53632.1"/>
    </source>
</evidence>
<feature type="transmembrane region" description="Helical" evidence="2">
    <location>
        <begin position="71"/>
        <end position="93"/>
    </location>
</feature>
<feature type="region of interest" description="Disordered" evidence="1">
    <location>
        <begin position="42"/>
        <end position="63"/>
    </location>
</feature>
<protein>
    <submittedName>
        <fullName evidence="4">Uncharacterized protein</fullName>
    </submittedName>
</protein>
<feature type="compositionally biased region" description="Low complexity" evidence="1">
    <location>
        <begin position="227"/>
        <end position="237"/>
    </location>
</feature>
<feature type="chain" id="PRO_5040197363" evidence="3">
    <location>
        <begin position="23"/>
        <end position="237"/>
    </location>
</feature>
<keyword evidence="2" id="KW-0812">Transmembrane</keyword>
<dbReference type="OrthoDB" id="4775599at2759"/>
<keyword evidence="3" id="KW-0732">Signal</keyword>
<feature type="region of interest" description="Disordered" evidence="1">
    <location>
        <begin position="137"/>
        <end position="237"/>
    </location>
</feature>
<dbReference type="AlphaFoldDB" id="A0A9Q9AQ27"/>
<feature type="compositionally biased region" description="Basic and acidic residues" evidence="1">
    <location>
        <begin position="137"/>
        <end position="146"/>
    </location>
</feature>
<gene>
    <name evidence="4" type="ORF">Slin15195_G069510</name>
</gene>
<accession>A0A9Q9AQ27</accession>
<evidence type="ECO:0000256" key="2">
    <source>
        <dbReference type="SAM" id="Phobius"/>
    </source>
</evidence>
<evidence type="ECO:0000256" key="1">
    <source>
        <dbReference type="SAM" id="MobiDB-lite"/>
    </source>
</evidence>
<keyword evidence="5" id="KW-1185">Reference proteome</keyword>